<keyword evidence="7 14" id="KW-0472">Membrane</keyword>
<comment type="similarity">
    <text evidence="11">Belongs to the PpiD chaperone family.</text>
</comment>
<keyword evidence="4" id="KW-0997">Cell inner membrane</keyword>
<evidence type="ECO:0000256" key="7">
    <source>
        <dbReference type="ARBA" id="ARBA00023136"/>
    </source>
</evidence>
<dbReference type="InterPro" id="IPR046357">
    <property type="entry name" value="PPIase_dom_sf"/>
</dbReference>
<dbReference type="RefSeq" id="WP_097109197.1">
    <property type="nucleotide sequence ID" value="NZ_OCPC01000006.1"/>
</dbReference>
<dbReference type="InterPro" id="IPR052029">
    <property type="entry name" value="PpiD_chaperone"/>
</dbReference>
<comment type="subcellular location">
    <subcellularLocation>
        <location evidence="1">Cell inner membrane</location>
        <topology evidence="1">Single-pass type II membrane protein</topology>
        <orientation evidence="1">Periplasmic side</orientation>
    </subcellularLocation>
</comment>
<evidence type="ECO:0000313" key="16">
    <source>
        <dbReference type="EMBL" id="SOE18727.1"/>
    </source>
</evidence>
<evidence type="ECO:0000256" key="3">
    <source>
        <dbReference type="ARBA" id="ARBA00022475"/>
    </source>
</evidence>
<dbReference type="SUPFAM" id="SSF54534">
    <property type="entry name" value="FKBP-like"/>
    <property type="match status" value="1"/>
</dbReference>
<evidence type="ECO:0000256" key="11">
    <source>
        <dbReference type="ARBA" id="ARBA00038408"/>
    </source>
</evidence>
<evidence type="ECO:0000256" key="2">
    <source>
        <dbReference type="ARBA" id="ARBA00018370"/>
    </source>
</evidence>
<dbReference type="InterPro" id="IPR000297">
    <property type="entry name" value="PPIase_PpiC"/>
</dbReference>
<keyword evidence="6 14" id="KW-1133">Transmembrane helix</keyword>
<gene>
    <name evidence="16" type="ORF">SAMN05877838_3663</name>
</gene>
<evidence type="ECO:0000256" key="4">
    <source>
        <dbReference type="ARBA" id="ARBA00022519"/>
    </source>
</evidence>
<dbReference type="GO" id="GO:0005886">
    <property type="term" value="C:plasma membrane"/>
    <property type="evidence" value="ECO:0007669"/>
    <property type="project" value="UniProtKB-SubCell"/>
</dbReference>
<dbReference type="Gene3D" id="1.10.4030.10">
    <property type="entry name" value="Porin chaperone SurA, peptide-binding domain"/>
    <property type="match status" value="1"/>
</dbReference>
<evidence type="ECO:0000259" key="15">
    <source>
        <dbReference type="Pfam" id="PF13145"/>
    </source>
</evidence>
<evidence type="ECO:0000256" key="14">
    <source>
        <dbReference type="SAM" id="Phobius"/>
    </source>
</evidence>
<dbReference type="GO" id="GO:0003755">
    <property type="term" value="F:peptidyl-prolyl cis-trans isomerase activity"/>
    <property type="evidence" value="ECO:0007669"/>
    <property type="project" value="InterPro"/>
</dbReference>
<proteinExistence type="inferred from homology"/>
<accession>A0A286IFC2</accession>
<dbReference type="PANTHER" id="PTHR47529">
    <property type="entry name" value="PEPTIDYL-PROLYL CIS-TRANS ISOMERASE D"/>
    <property type="match status" value="1"/>
</dbReference>
<feature type="transmembrane region" description="Helical" evidence="14">
    <location>
        <begin position="12"/>
        <end position="30"/>
    </location>
</feature>
<evidence type="ECO:0000256" key="1">
    <source>
        <dbReference type="ARBA" id="ARBA00004382"/>
    </source>
</evidence>
<evidence type="ECO:0000256" key="8">
    <source>
        <dbReference type="ARBA" id="ARBA00023186"/>
    </source>
</evidence>
<evidence type="ECO:0000256" key="6">
    <source>
        <dbReference type="ARBA" id="ARBA00022989"/>
    </source>
</evidence>
<sequence>MLDILRRGAQGWVAKFLLVLLVASFGVWGISGSILNAGNTAVITVGETVVSPNEFRLAYDRQVGAVSEQIGQRLSTEQARAFGIENQVYSQLIAGALLDEQAREMNLGLSDDRLASLIAEDTAFHDFNGRFDRNNFRRVLSSVGMTEEDYLRSRGQVAVRTQIVEAVSDGFDAPDALIRALAQYDAQTRDVNYLLLTKANIDPVAAPSDSELSSFFDENKARYAAPEYRKITYVKLQTEDIADPDAISAETARADYEARKDRYTTPETRTIDQLVFADRAAADAAAAELAGGKSFDDLIAEQGRSASDVRIGSFAKATLPDQSLADAVFAVSEAGGTTPVVDGQFGPVILRVAEITPEDAKSFEDVESEIREQLALAEASQVLLDVHDAYEDARASGMTLAEAAAQQKLKPVTIDAVDRSGQTPDGTVVSDIPESQALLRDAFEAEIGVETPPINIGSEGFVWFEVNEVTEARDRTLDEVRDQVVADWTAMKTAEALDARAEELKQRLEKGAELSTIAEELSVSVETKYALTRGDTDAVFGETAVASAFSGPKGLVAVASDASDENRILLKVTSVNDASTVTAGSVAPEQRQRVSQQISDDILDQMVARLQSEYGVAVNRELAERALAF</sequence>
<dbReference type="Gene3D" id="3.10.50.40">
    <property type="match status" value="1"/>
</dbReference>
<protein>
    <recommendedName>
        <fullName evidence="2">Parvulin-like PPIase</fullName>
    </recommendedName>
    <alternativeName>
        <fullName evidence="9">Peptidyl-prolyl cis-trans isomerase plp</fullName>
    </alternativeName>
    <alternativeName>
        <fullName evidence="12">Periplasmic chaperone PpiD</fullName>
    </alternativeName>
    <alternativeName>
        <fullName evidence="13">Periplasmic folding chaperone</fullName>
    </alternativeName>
    <alternativeName>
        <fullName evidence="10">Rotamase plp</fullName>
    </alternativeName>
</protein>
<dbReference type="EMBL" id="OCPC01000006">
    <property type="protein sequence ID" value="SOE18727.1"/>
    <property type="molecule type" value="Genomic_DNA"/>
</dbReference>
<keyword evidence="5 14" id="KW-0812">Transmembrane</keyword>
<dbReference type="Pfam" id="PF13145">
    <property type="entry name" value="Rotamase_2"/>
    <property type="match status" value="1"/>
</dbReference>
<reference evidence="17" key="1">
    <citation type="submission" date="2017-08" db="EMBL/GenBank/DDBJ databases">
        <authorList>
            <person name="Varghese N."/>
            <person name="Submissions S."/>
        </authorList>
    </citation>
    <scope>NUCLEOTIDE SEQUENCE [LARGE SCALE GENOMIC DNA]</scope>
    <source>
        <strain evidence="17">KCTC 23107</strain>
    </source>
</reference>
<keyword evidence="17" id="KW-1185">Reference proteome</keyword>
<evidence type="ECO:0000313" key="17">
    <source>
        <dbReference type="Proteomes" id="UP000219465"/>
    </source>
</evidence>
<feature type="domain" description="PpiC" evidence="15">
    <location>
        <begin position="247"/>
        <end position="367"/>
    </location>
</feature>
<evidence type="ECO:0000256" key="5">
    <source>
        <dbReference type="ARBA" id="ARBA00022692"/>
    </source>
</evidence>
<keyword evidence="16" id="KW-0413">Isomerase</keyword>
<keyword evidence="3" id="KW-1003">Cell membrane</keyword>
<evidence type="ECO:0000256" key="10">
    <source>
        <dbReference type="ARBA" id="ARBA00031484"/>
    </source>
</evidence>
<dbReference type="Pfam" id="PF13624">
    <property type="entry name" value="SurA_N_3"/>
    <property type="match status" value="1"/>
</dbReference>
<dbReference type="InterPro" id="IPR027304">
    <property type="entry name" value="Trigger_fact/SurA_dom_sf"/>
</dbReference>
<organism evidence="16 17">
    <name type="scientific">Hoeflea halophila</name>
    <dbReference type="NCBI Taxonomy" id="714899"/>
    <lineage>
        <taxon>Bacteria</taxon>
        <taxon>Pseudomonadati</taxon>
        <taxon>Pseudomonadota</taxon>
        <taxon>Alphaproteobacteria</taxon>
        <taxon>Hyphomicrobiales</taxon>
        <taxon>Rhizobiaceae</taxon>
        <taxon>Hoeflea</taxon>
    </lineage>
</organism>
<evidence type="ECO:0000256" key="13">
    <source>
        <dbReference type="ARBA" id="ARBA00042775"/>
    </source>
</evidence>
<dbReference type="SUPFAM" id="SSF109998">
    <property type="entry name" value="Triger factor/SurA peptide-binding domain-like"/>
    <property type="match status" value="1"/>
</dbReference>
<evidence type="ECO:0000256" key="12">
    <source>
        <dbReference type="ARBA" id="ARBA00040743"/>
    </source>
</evidence>
<name>A0A286IFC2_9HYPH</name>
<dbReference type="OrthoDB" id="9768393at2"/>
<dbReference type="PANTHER" id="PTHR47529:SF1">
    <property type="entry name" value="PERIPLASMIC CHAPERONE PPID"/>
    <property type="match status" value="1"/>
</dbReference>
<keyword evidence="8" id="KW-0143">Chaperone</keyword>
<evidence type="ECO:0000256" key="9">
    <source>
        <dbReference type="ARBA" id="ARBA00030642"/>
    </source>
</evidence>
<dbReference type="Proteomes" id="UP000219465">
    <property type="component" value="Unassembled WGS sequence"/>
</dbReference>
<dbReference type="AlphaFoldDB" id="A0A286IFC2"/>